<dbReference type="PANTHER" id="PTHR30353">
    <property type="entry name" value="INNER MEMBRANE PROTEIN DEDA-RELATED"/>
    <property type="match status" value="1"/>
</dbReference>
<evidence type="ECO:0000313" key="9">
    <source>
        <dbReference type="EMBL" id="OBU09742.1"/>
    </source>
</evidence>
<dbReference type="InterPro" id="IPR032816">
    <property type="entry name" value="VTT_dom"/>
</dbReference>
<feature type="transmembrane region" description="Helical" evidence="7">
    <location>
        <begin position="20"/>
        <end position="50"/>
    </location>
</feature>
<accession>A0A1B8HKE9</accession>
<evidence type="ECO:0000256" key="6">
    <source>
        <dbReference type="ARBA" id="ARBA00023136"/>
    </source>
</evidence>
<dbReference type="STRING" id="368603.AYY16_17740"/>
<comment type="caution">
    <text evidence="9">The sequence shown here is derived from an EMBL/GenBank/DDBJ whole genome shotgun (WGS) entry which is preliminary data.</text>
</comment>
<reference evidence="9 10" key="1">
    <citation type="submission" date="2016-06" db="EMBL/GenBank/DDBJ databases">
        <authorList>
            <person name="Kjaerup R.B."/>
            <person name="Dalgaard T.S."/>
            <person name="Juul-Madsen H.R."/>
        </authorList>
    </citation>
    <scope>NUCLEOTIDE SEQUENCE [LARGE SCALE GENOMIC DNA]</scope>
    <source>
        <strain evidence="9 10">GCSL-Mp3</strain>
    </source>
</reference>
<comment type="similarity">
    <text evidence="2 7">Belongs to the DedA family.</text>
</comment>
<keyword evidence="6 7" id="KW-0472">Membrane</keyword>
<dbReference type="InterPro" id="IPR032818">
    <property type="entry name" value="DedA-like"/>
</dbReference>
<protein>
    <submittedName>
        <fullName evidence="9">Cytochrome O ubiquinol oxidase</fullName>
    </submittedName>
</protein>
<keyword evidence="3 7" id="KW-1003">Cell membrane</keyword>
<dbReference type="RefSeq" id="WP_067422634.1">
    <property type="nucleotide sequence ID" value="NZ_LZEX01000008.1"/>
</dbReference>
<evidence type="ECO:0000256" key="5">
    <source>
        <dbReference type="ARBA" id="ARBA00022989"/>
    </source>
</evidence>
<feature type="domain" description="VTT" evidence="8">
    <location>
        <begin position="41"/>
        <end position="165"/>
    </location>
</feature>
<dbReference type="Pfam" id="PF09335">
    <property type="entry name" value="VTT_dom"/>
    <property type="match status" value="1"/>
</dbReference>
<evidence type="ECO:0000259" key="8">
    <source>
        <dbReference type="Pfam" id="PF09335"/>
    </source>
</evidence>
<sequence>MTLTDIITIVTAFVREHEYWALPVIFVLAFGESLAFLSLLFPATVILLGVGALIGEGGLSFWSVWLMAASGAFFGDWISYYVGYYYKDGVRKMWPISRSPQTLVRGHQFFEKWGIWGVFVGRFFGPLRAVIPLVAGICAMPQRYFQIANLLSAMVWAFGLLAPGAFGLHWIAKLMGE</sequence>
<dbReference type="PANTHER" id="PTHR30353:SF15">
    <property type="entry name" value="INNER MEMBRANE PROTEIN YABI"/>
    <property type="match status" value="1"/>
</dbReference>
<comment type="caution">
    <text evidence="7">Lacks conserved residue(s) required for the propagation of feature annotation.</text>
</comment>
<evidence type="ECO:0000256" key="7">
    <source>
        <dbReference type="RuleBase" id="RU367016"/>
    </source>
</evidence>
<dbReference type="AlphaFoldDB" id="A0A1B8HKE9"/>
<evidence type="ECO:0000313" key="10">
    <source>
        <dbReference type="Proteomes" id="UP000092247"/>
    </source>
</evidence>
<feature type="transmembrane region" description="Helical" evidence="7">
    <location>
        <begin position="62"/>
        <end position="86"/>
    </location>
</feature>
<comment type="subcellular location">
    <subcellularLocation>
        <location evidence="1 7">Cell membrane</location>
        <topology evidence="1 7">Multi-pass membrane protein</topology>
    </subcellularLocation>
</comment>
<evidence type="ECO:0000256" key="1">
    <source>
        <dbReference type="ARBA" id="ARBA00004651"/>
    </source>
</evidence>
<gene>
    <name evidence="9" type="ORF">AYY17_18185</name>
</gene>
<evidence type="ECO:0000256" key="3">
    <source>
        <dbReference type="ARBA" id="ARBA00022475"/>
    </source>
</evidence>
<dbReference type="EMBL" id="LZEX01000008">
    <property type="protein sequence ID" value="OBU09742.1"/>
    <property type="molecule type" value="Genomic_DNA"/>
</dbReference>
<name>A0A1B8HKE9_9GAMM</name>
<dbReference type="Proteomes" id="UP000092247">
    <property type="component" value="Unassembled WGS sequence"/>
</dbReference>
<evidence type="ECO:0000256" key="4">
    <source>
        <dbReference type="ARBA" id="ARBA00022692"/>
    </source>
</evidence>
<proteinExistence type="inferred from homology"/>
<dbReference type="GO" id="GO:0005886">
    <property type="term" value="C:plasma membrane"/>
    <property type="evidence" value="ECO:0007669"/>
    <property type="project" value="UniProtKB-SubCell"/>
</dbReference>
<keyword evidence="4 7" id="KW-0812">Transmembrane</keyword>
<evidence type="ECO:0000256" key="2">
    <source>
        <dbReference type="ARBA" id="ARBA00010792"/>
    </source>
</evidence>
<organism evidence="9 10">
    <name type="scientific">Morganella psychrotolerans</name>
    <dbReference type="NCBI Taxonomy" id="368603"/>
    <lineage>
        <taxon>Bacteria</taxon>
        <taxon>Pseudomonadati</taxon>
        <taxon>Pseudomonadota</taxon>
        <taxon>Gammaproteobacteria</taxon>
        <taxon>Enterobacterales</taxon>
        <taxon>Morganellaceae</taxon>
        <taxon>Morganella</taxon>
    </lineage>
</organism>
<keyword evidence="5 7" id="KW-1133">Transmembrane helix</keyword>
<feature type="transmembrane region" description="Helical" evidence="7">
    <location>
        <begin position="150"/>
        <end position="172"/>
    </location>
</feature>